<dbReference type="EMBL" id="PYDT01000005">
    <property type="protein sequence ID" value="THU59450.1"/>
    <property type="molecule type" value="Genomic_DNA"/>
</dbReference>
<name>A0A4S8JCI7_MUSBA</name>
<dbReference type="Proteomes" id="UP000317650">
    <property type="component" value="Chromosome 7"/>
</dbReference>
<accession>A0A4S8JCI7</accession>
<comment type="caution">
    <text evidence="1">The sequence shown here is derived from an EMBL/GenBank/DDBJ whole genome shotgun (WGS) entry which is preliminary data.</text>
</comment>
<evidence type="ECO:0000313" key="1">
    <source>
        <dbReference type="EMBL" id="THU59450.1"/>
    </source>
</evidence>
<proteinExistence type="predicted"/>
<protein>
    <submittedName>
        <fullName evidence="1">Uncharacterized protein</fullName>
    </submittedName>
</protein>
<gene>
    <name evidence="1" type="ORF">C4D60_Mb07t02270</name>
</gene>
<reference evidence="1 2" key="1">
    <citation type="journal article" date="2019" name="Nat. Plants">
        <title>Genome sequencing of Musa balbisiana reveals subgenome evolution and function divergence in polyploid bananas.</title>
        <authorList>
            <person name="Yao X."/>
        </authorList>
    </citation>
    <scope>NUCLEOTIDE SEQUENCE [LARGE SCALE GENOMIC DNA]</scope>
    <source>
        <strain evidence="2">cv. DH-PKW</strain>
        <tissue evidence="1">Leaves</tissue>
    </source>
</reference>
<organism evidence="1 2">
    <name type="scientific">Musa balbisiana</name>
    <name type="common">Banana</name>
    <dbReference type="NCBI Taxonomy" id="52838"/>
    <lineage>
        <taxon>Eukaryota</taxon>
        <taxon>Viridiplantae</taxon>
        <taxon>Streptophyta</taxon>
        <taxon>Embryophyta</taxon>
        <taxon>Tracheophyta</taxon>
        <taxon>Spermatophyta</taxon>
        <taxon>Magnoliopsida</taxon>
        <taxon>Liliopsida</taxon>
        <taxon>Zingiberales</taxon>
        <taxon>Musaceae</taxon>
        <taxon>Musa</taxon>
    </lineage>
</organism>
<evidence type="ECO:0000313" key="2">
    <source>
        <dbReference type="Proteomes" id="UP000317650"/>
    </source>
</evidence>
<sequence length="103" mass="11554">MSKRSTRERRGIKVDPPLLSNIIVFLPAIPLRTKSGRSIVQQPKFVGHGKWLLRIHHSISKFYRLFVRVDTTALGLSEALRAVVASVHENITCIALHSIPAYA</sequence>
<keyword evidence="2" id="KW-1185">Reference proteome</keyword>
<dbReference type="AlphaFoldDB" id="A0A4S8JCI7"/>